<dbReference type="SMART" id="SM00547">
    <property type="entry name" value="ZnF_RBZ"/>
    <property type="match status" value="1"/>
</dbReference>
<evidence type="ECO:0000259" key="13">
    <source>
        <dbReference type="PROSITE" id="PS50199"/>
    </source>
</evidence>
<evidence type="ECO:0000256" key="6">
    <source>
        <dbReference type="ARBA" id="ARBA00022833"/>
    </source>
</evidence>
<dbReference type="Pfam" id="PF00400">
    <property type="entry name" value="WD40"/>
    <property type="match status" value="2"/>
</dbReference>
<evidence type="ECO:0000313" key="14">
    <source>
        <dbReference type="EMBL" id="RLL94641.1"/>
    </source>
</evidence>
<dbReference type="SMART" id="SM00320">
    <property type="entry name" value="WD40"/>
    <property type="match status" value="4"/>
</dbReference>
<dbReference type="Gene3D" id="4.10.1060.10">
    <property type="entry name" value="Zinc finger, RanBP2-type"/>
    <property type="match status" value="1"/>
</dbReference>
<dbReference type="GO" id="GO:0016788">
    <property type="term" value="F:hydrolase activity, acting on ester bonds"/>
    <property type="evidence" value="ECO:0007669"/>
    <property type="project" value="InterPro"/>
</dbReference>
<organism evidence="14 15">
    <name type="scientific">Aspergillus turcosus</name>
    <dbReference type="NCBI Taxonomy" id="1245748"/>
    <lineage>
        <taxon>Eukaryota</taxon>
        <taxon>Fungi</taxon>
        <taxon>Dikarya</taxon>
        <taxon>Ascomycota</taxon>
        <taxon>Pezizomycotina</taxon>
        <taxon>Eurotiomycetes</taxon>
        <taxon>Eurotiomycetidae</taxon>
        <taxon>Eurotiales</taxon>
        <taxon>Aspergillaceae</taxon>
        <taxon>Aspergillus</taxon>
        <taxon>Aspergillus subgen. Fumigati</taxon>
    </lineage>
</organism>
<keyword evidence="9" id="KW-0813">Transport</keyword>
<dbReference type="InterPro" id="IPR000467">
    <property type="entry name" value="G_patch_dom"/>
</dbReference>
<dbReference type="SUPFAM" id="SSF53474">
    <property type="entry name" value="alpha/beta-Hydrolases"/>
    <property type="match status" value="1"/>
</dbReference>
<evidence type="ECO:0000256" key="7">
    <source>
        <dbReference type="PROSITE-ProRule" id="PRU00176"/>
    </source>
</evidence>
<dbReference type="Pfam" id="PF22939">
    <property type="entry name" value="WHD_GPIID"/>
    <property type="match status" value="1"/>
</dbReference>
<keyword evidence="9" id="KW-0378">Hydrolase</keyword>
<dbReference type="Gene3D" id="2.130.10.10">
    <property type="entry name" value="YVTN repeat-like/Quinoprotein amine dehydrogenase"/>
    <property type="match status" value="2"/>
</dbReference>
<dbReference type="InterPro" id="IPR035979">
    <property type="entry name" value="RBD_domain_sf"/>
</dbReference>
<feature type="domain" description="G-patch" evidence="12">
    <location>
        <begin position="2153"/>
        <end position="2199"/>
    </location>
</feature>
<feature type="region of interest" description="Disordered" evidence="10">
    <location>
        <begin position="2028"/>
        <end position="2057"/>
    </location>
</feature>
<evidence type="ECO:0000313" key="15">
    <source>
        <dbReference type="Proteomes" id="UP000215289"/>
    </source>
</evidence>
<dbReference type="Gene3D" id="3.40.50.300">
    <property type="entry name" value="P-loop containing nucleotide triphosphate hydrolases"/>
    <property type="match status" value="1"/>
</dbReference>
<dbReference type="Pfam" id="PF24883">
    <property type="entry name" value="NPHP3_N"/>
    <property type="match status" value="1"/>
</dbReference>
<keyword evidence="9" id="KW-0472">Membrane</keyword>
<dbReference type="Pfam" id="PF01585">
    <property type="entry name" value="G-patch"/>
    <property type="match status" value="1"/>
</dbReference>
<evidence type="ECO:0000256" key="9">
    <source>
        <dbReference type="RuleBase" id="RU365011"/>
    </source>
</evidence>
<keyword evidence="3" id="KW-0479">Metal-binding</keyword>
<dbReference type="InterPro" id="IPR012908">
    <property type="entry name" value="PGAP1-ab_dom-like"/>
</dbReference>
<dbReference type="PROSITE" id="PS01358">
    <property type="entry name" value="ZF_RANBP2_1"/>
    <property type="match status" value="1"/>
</dbReference>
<dbReference type="GO" id="GO:0003723">
    <property type="term" value="F:RNA binding"/>
    <property type="evidence" value="ECO:0007669"/>
    <property type="project" value="UniProtKB-UniRule"/>
</dbReference>
<comment type="function">
    <text evidence="1 9">Involved in inositol deacylation of GPI-anchored proteins which plays important roles in the quality control and ER-associated degradation of GPI-anchored proteins.</text>
</comment>
<dbReference type="InterPro" id="IPR012677">
    <property type="entry name" value="Nucleotide-bd_a/b_plait_sf"/>
</dbReference>
<dbReference type="InterPro" id="IPR054471">
    <property type="entry name" value="GPIID_WHD"/>
</dbReference>
<dbReference type="InterPro" id="IPR027417">
    <property type="entry name" value="P-loop_NTPase"/>
</dbReference>
<evidence type="ECO:0000256" key="2">
    <source>
        <dbReference type="ARBA" id="ARBA00015856"/>
    </source>
</evidence>
<dbReference type="EC" id="3.1.-.-" evidence="9"/>
<dbReference type="InterPro" id="IPR000504">
    <property type="entry name" value="RRM_dom"/>
</dbReference>
<dbReference type="InterPro" id="IPR056884">
    <property type="entry name" value="NPHP3-like_N"/>
</dbReference>
<comment type="caution">
    <text evidence="14">The sequence shown here is derived from an EMBL/GenBank/DDBJ whole genome shotgun (WGS) entry which is preliminary data.</text>
</comment>
<dbReference type="PROSITE" id="PS50199">
    <property type="entry name" value="ZF_RANBP2_2"/>
    <property type="match status" value="1"/>
</dbReference>
<reference evidence="14 15" key="1">
    <citation type="submission" date="2018-08" db="EMBL/GenBank/DDBJ databases">
        <title>Draft genome sequences of two Aspergillus turcosus clinical strains isolated from bronchoalveolar lavage fluid: one azole-susceptible and the other azole-resistant.</title>
        <authorList>
            <person name="Parent-Michaud M."/>
            <person name="Dufresne P.J."/>
            <person name="Fournier E."/>
            <person name="Martineau C."/>
            <person name="Moreira S."/>
            <person name="Perkins V."/>
            <person name="De Repentigny L."/>
            <person name="Dufresne S.F."/>
        </authorList>
    </citation>
    <scope>NUCLEOTIDE SEQUENCE [LARGE SCALE GENOMIC DNA]</scope>
    <source>
        <strain evidence="14">HMR AF 1038</strain>
    </source>
</reference>
<keyword evidence="15" id="KW-1185">Reference proteome</keyword>
<dbReference type="GO" id="GO:0005789">
    <property type="term" value="C:endoplasmic reticulum membrane"/>
    <property type="evidence" value="ECO:0007669"/>
    <property type="project" value="UniProtKB-SubCell"/>
</dbReference>
<gene>
    <name evidence="14" type="ORF">CFD26_104104</name>
</gene>
<feature type="compositionally biased region" description="Polar residues" evidence="10">
    <location>
        <begin position="1832"/>
        <end position="1843"/>
    </location>
</feature>
<dbReference type="Gene3D" id="3.40.50.1820">
    <property type="entry name" value="alpha/beta hydrolase"/>
    <property type="match status" value="1"/>
</dbReference>
<dbReference type="SUPFAM" id="SSF50978">
    <property type="entry name" value="WD40 repeat-like"/>
    <property type="match status" value="1"/>
</dbReference>
<evidence type="ECO:0000256" key="4">
    <source>
        <dbReference type="ARBA" id="ARBA00022737"/>
    </source>
</evidence>
<dbReference type="SUPFAM" id="SSF52540">
    <property type="entry name" value="P-loop containing nucleoside triphosphate hydrolases"/>
    <property type="match status" value="1"/>
</dbReference>
<dbReference type="EMBL" id="NIDN02000193">
    <property type="protein sequence ID" value="RLL94641.1"/>
    <property type="molecule type" value="Genomic_DNA"/>
</dbReference>
<dbReference type="OrthoDB" id="194358at2759"/>
<name>A0A229X1X1_9EURO</name>
<feature type="domain" description="RRM" evidence="11">
    <location>
        <begin position="1653"/>
        <end position="1738"/>
    </location>
</feature>
<dbReference type="SUPFAM" id="SSF90209">
    <property type="entry name" value="Ran binding protein zinc finger-like"/>
    <property type="match status" value="1"/>
</dbReference>
<dbReference type="InterPro" id="IPR036322">
    <property type="entry name" value="WD40_repeat_dom_sf"/>
</dbReference>
<accession>A0A229X1X1</accession>
<evidence type="ECO:0000256" key="10">
    <source>
        <dbReference type="SAM" id="MobiDB-lite"/>
    </source>
</evidence>
<sequence>MPRQDDSLKTPHRKGCEVSATSAFSYSTFQTTDTYVESKFATQISAKELRGPLGLILLFSPEQPLIDLIFVHGLGGGSRKTWSKTASAAHYWPKEWLPRDPAFKNVRVHSFGYDSDWVKGKANCLDIHHFARSLLGELSTSPHLHNADTPIIFVGHSMGGLVIKKAFLLAKQDATDRYLIKRICAMYFLATPHRGSDSAKLLSNILNIAYSSRAYVSDLKRGSDAIRSINDEFSRHSEDIDLWSFYETQKLSIGVFRVLIVDTDSATLGYRKEKRIPLNADHRSICKFEAPNDPNYILIRNALAFTINSAAESAQKSKERLLRSNINDLSKYLDVSDKFEDDLIFVQDARLPGTCEWIKSKESYLEWQDNDPNAASVLWLYGKPGSGKSVLSGYVVSHLRTKRDACSFFFFKYGDRSKSQLSSCLRSLAFQMACVNTEIRQLLLEMRERDAKLDGDDDRTLWRRLFTSGIFKTNFHRHYWVIDALDECANLVSFFEIVLTKLDRSVPLRILVTSRQTSEIERCITTLGHDQVRAEIISTADTKKDIESLVRAKANTLIVKTEADRAALAERILGKSEGSWLWTVLVLNELSDAHSEEEIRQVLAEVPKGMEHLYLRTLNLMSRATRGKGLIKAILAWATNATRPLTVKELEEALKLDVNDRFPRLRESISSLCGQLVTIDKFDRVQMVHETAREFLMNNSSNSQFAIDQTDAHTRIARACLAYLAGEEMRPPRTNRRSFSRTPAEKRSEFSSYASLQFSYHLTKANPLADDLLNLLEKFLKTNVFSWIEVIARSKNLMPLIRTARNLSLYLNACSGQRSPLGTDLQRVKGWITDLVRIAAKFSDALISVPSAIYSLIPLFCPVETTVRKTASSGQKISVIGTSNASWDDRLSCIAFHQGQTSALCHGHEFFAVGLSTGEIFVYYVTTCQEYKKLDHTEWVWFLQFGTDADLLASCGLKNVLVWDIRNGHILYNFEMPARPIGLTFDEDLLVIPTCQNYLVSWNLNNNGARQPDRPWNDTADAKCSRSKRVPSAISISFGHRMLAAAYSWRPIALWDLEEDAYYGSCGQKLSDGRTSTHPVTALVFNPNPDIDLLVASYLDGDLVLLNPFKDQVLESHRANCHTLASSPDGRLLAGSAGFGAIQIYEFDTLTLLYRVQASSLHIVQLSFSIDSLHCVDIRGSQCNVWEPPMLLRSSVGDHTSENTSQSFVEAIAMDIKVKISAIAVHCDGDVILCGRDDGSVSLYDARTGSRKLEICRHNSSVRILEWLTQHDLAISVDVSNKILAWNVRKSAQGEWVAEKMAFQSRLESGSSIIQLLTSEATGKFIISTRESDHLWQADGHEENSRIYTDRLGVQKYVQHPRKWVQHPRSAYHIICFERTAARVYTWDKWSQVVSVSLDISVRELGFKSIKQFAFHSSKGVLVELSELGGLAKTQNLYLLDAQSFEANNEANVKDVVAVSPGLDDALAPLSIVEGQVVQENESLISPMEPNLALLSQRVAHVIGICESSRLVFLDTGSWVCSVRLESPTSDITSYSRHFFIPYDWLAGSRDVICAVLRQDILFARNDDLVIIKGGFDFTEEIYLQDALLHEAQLQIGDANHPETDSIPDLAIEAATAMTIVGDRLDHRHRGAADQPTEIEIERDIVHQDTAGVEATVAAVALISNELKDFYYVEGLEEVRVIRDRQTKKSRQLGFLRFRNLDFARDFMERNFPAIYLHGPNAGNNDKGTKVRVAYSREREDRSRAKADGDWTCKMCAIVNYSTRNKCFRCSAPRPEPGPAGPPGIAAPKVENNGDNDAAPDNQPSQFLLFRGLEPSVTEELLAKGVAKLYRPTSSSDGSSGNQKKGAKVASTTGDSNLGAREGSIRRVLLVRDRKSNESWRYGFAEFATVQDAQAAVARLHSFEKFTISSKPVLVSYIHAGVFVPVINPSASTDRFTFSPLSNPSLKLMYWDEEAYVTELTVSTAELDNNQVSAAQGQAENQGKSTKEAEKAKKRKADAAASAASKKVAVPSHLQFWSNRHAELHGIQKKDADEKGSDGGVESRGSPADSAAPPTQSYADLNRNCCYLCMRQFKSSVEVNRHERLSQLHRDNLQNEELKSKAMGKLIKHGIVQSTPEYRDRARERRKAFGSSRTSTKAKPPAPKEEEKPPVETTSKGASLLSKMGWSAGSGLGAQGTGMTAPIATEVYAQGVGLGAQGSKLGDAVEEAGRNTRGRYDEFLEKTRQTARERYERMDK</sequence>
<dbReference type="InterPro" id="IPR029058">
    <property type="entry name" value="AB_hydrolase_fold"/>
</dbReference>
<dbReference type="STRING" id="1245748.A0A229X1X1"/>
<feature type="region of interest" description="Disordered" evidence="10">
    <location>
        <begin position="1974"/>
        <end position="2006"/>
    </location>
</feature>
<dbReference type="Proteomes" id="UP000215289">
    <property type="component" value="Unassembled WGS sequence"/>
</dbReference>
<evidence type="ECO:0000256" key="5">
    <source>
        <dbReference type="ARBA" id="ARBA00022771"/>
    </source>
</evidence>
<feature type="region of interest" description="Disordered" evidence="10">
    <location>
        <begin position="1774"/>
        <end position="1804"/>
    </location>
</feature>
<dbReference type="PROSITE" id="PS50174">
    <property type="entry name" value="G_PATCH"/>
    <property type="match status" value="1"/>
</dbReference>
<keyword evidence="9" id="KW-0256">Endoplasmic reticulum</keyword>
<feature type="compositionally biased region" description="Polar residues" evidence="10">
    <location>
        <begin position="1974"/>
        <end position="1983"/>
    </location>
</feature>
<evidence type="ECO:0000259" key="11">
    <source>
        <dbReference type="PROSITE" id="PS50102"/>
    </source>
</evidence>
<dbReference type="Pfam" id="PF00641">
    <property type="entry name" value="Zn_ribbon_RanBP"/>
    <property type="match status" value="1"/>
</dbReference>
<comment type="subcellular location">
    <subcellularLocation>
        <location evidence="9">Endoplasmic reticulum membrane</location>
    </subcellularLocation>
</comment>
<dbReference type="PANTHER" id="PTHR10039:SF16">
    <property type="entry name" value="GPI INOSITOL-DEACYLASE"/>
    <property type="match status" value="1"/>
</dbReference>
<dbReference type="Gene3D" id="3.30.70.330">
    <property type="match status" value="2"/>
</dbReference>
<proteinExistence type="inferred from homology"/>
<feature type="region of interest" description="Disordered" evidence="10">
    <location>
        <begin position="1831"/>
        <end position="1858"/>
    </location>
</feature>
<dbReference type="PANTHER" id="PTHR10039">
    <property type="entry name" value="AMELOGENIN"/>
    <property type="match status" value="1"/>
</dbReference>
<feature type="compositionally biased region" description="Basic and acidic residues" evidence="10">
    <location>
        <begin position="2028"/>
        <end position="2037"/>
    </location>
</feature>
<feature type="domain" description="RRM" evidence="11">
    <location>
        <begin position="1806"/>
        <end position="1920"/>
    </location>
</feature>
<keyword evidence="5 8" id="KW-0863">Zinc-finger</keyword>
<dbReference type="SUPFAM" id="SSF54928">
    <property type="entry name" value="RNA-binding domain, RBD"/>
    <property type="match status" value="2"/>
</dbReference>
<evidence type="ECO:0000256" key="3">
    <source>
        <dbReference type="ARBA" id="ARBA00022723"/>
    </source>
</evidence>
<keyword evidence="4" id="KW-0677">Repeat</keyword>
<dbReference type="InterPro" id="IPR036443">
    <property type="entry name" value="Znf_RanBP2_sf"/>
</dbReference>
<evidence type="ECO:0000259" key="12">
    <source>
        <dbReference type="PROSITE" id="PS50174"/>
    </source>
</evidence>
<dbReference type="InterPro" id="IPR001680">
    <property type="entry name" value="WD40_rpt"/>
</dbReference>
<dbReference type="InterPro" id="IPR015943">
    <property type="entry name" value="WD40/YVTN_repeat-like_dom_sf"/>
</dbReference>
<dbReference type="Pfam" id="PF07819">
    <property type="entry name" value="PGAP1"/>
    <property type="match status" value="1"/>
</dbReference>
<keyword evidence="6" id="KW-0862">Zinc</keyword>
<dbReference type="SMART" id="SM00443">
    <property type="entry name" value="G_patch"/>
    <property type="match status" value="1"/>
</dbReference>
<dbReference type="GO" id="GO:0008270">
    <property type="term" value="F:zinc ion binding"/>
    <property type="evidence" value="ECO:0007669"/>
    <property type="project" value="UniProtKB-KW"/>
</dbReference>
<evidence type="ECO:0000256" key="8">
    <source>
        <dbReference type="PROSITE-ProRule" id="PRU00322"/>
    </source>
</evidence>
<dbReference type="GO" id="GO:0015031">
    <property type="term" value="P:protein transport"/>
    <property type="evidence" value="ECO:0007669"/>
    <property type="project" value="UniProtKB-KW"/>
</dbReference>
<feature type="domain" description="RanBP2-type" evidence="13">
    <location>
        <begin position="1747"/>
        <end position="1776"/>
    </location>
</feature>
<dbReference type="InterPro" id="IPR001876">
    <property type="entry name" value="Znf_RanBP2"/>
</dbReference>
<dbReference type="SMART" id="SM00360">
    <property type="entry name" value="RRM"/>
    <property type="match status" value="1"/>
</dbReference>
<feature type="region of interest" description="Disordered" evidence="10">
    <location>
        <begin position="2114"/>
        <end position="2177"/>
    </location>
</feature>
<dbReference type="PROSITE" id="PS50102">
    <property type="entry name" value="RRM"/>
    <property type="match status" value="2"/>
</dbReference>
<comment type="similarity">
    <text evidence="9">Belongs to the GPI inositol-deacylase family.</text>
</comment>
<protein>
    <recommendedName>
        <fullName evidence="2 9">GPI inositol-deacylase</fullName>
        <ecNumber evidence="9">3.1.-.-</ecNumber>
    </recommendedName>
</protein>
<keyword evidence="7" id="KW-0694">RNA-binding</keyword>
<evidence type="ECO:0000256" key="1">
    <source>
        <dbReference type="ARBA" id="ARBA00003496"/>
    </source>
</evidence>
<keyword evidence="9" id="KW-0653">Protein transport</keyword>
<dbReference type="SUPFAM" id="SSF82171">
    <property type="entry name" value="DPP6 N-terminal domain-like"/>
    <property type="match status" value="1"/>
</dbReference>